<dbReference type="SMART" id="SM00421">
    <property type="entry name" value="HTH_LUXR"/>
    <property type="match status" value="1"/>
</dbReference>
<evidence type="ECO:0000259" key="5">
    <source>
        <dbReference type="PROSITE" id="PS50110"/>
    </source>
</evidence>
<dbReference type="CDD" id="cd17535">
    <property type="entry name" value="REC_NarL-like"/>
    <property type="match status" value="1"/>
</dbReference>
<evidence type="ECO:0000259" key="4">
    <source>
        <dbReference type="PROSITE" id="PS50043"/>
    </source>
</evidence>
<accession>A0A2S5T838</accession>
<dbReference type="PANTHER" id="PTHR45566:SF1">
    <property type="entry name" value="HTH-TYPE TRANSCRIPTIONAL REGULATOR YHJB-RELATED"/>
    <property type="match status" value="1"/>
</dbReference>
<evidence type="ECO:0000256" key="3">
    <source>
        <dbReference type="PROSITE-ProRule" id="PRU00169"/>
    </source>
</evidence>
<dbReference type="Pfam" id="PF00072">
    <property type="entry name" value="Response_reg"/>
    <property type="match status" value="1"/>
</dbReference>
<dbReference type="PROSITE" id="PS50043">
    <property type="entry name" value="HTH_LUXR_2"/>
    <property type="match status" value="1"/>
</dbReference>
<organism evidence="6 8">
    <name type="scientific">Caldimonas thermodepolymerans</name>
    <dbReference type="NCBI Taxonomy" id="215580"/>
    <lineage>
        <taxon>Bacteria</taxon>
        <taxon>Pseudomonadati</taxon>
        <taxon>Pseudomonadota</taxon>
        <taxon>Betaproteobacteria</taxon>
        <taxon>Burkholderiales</taxon>
        <taxon>Sphaerotilaceae</taxon>
        <taxon>Caldimonas</taxon>
    </lineage>
</organism>
<dbReference type="Proteomes" id="UP000239406">
    <property type="component" value="Unassembled WGS sequence"/>
</dbReference>
<keyword evidence="2 6" id="KW-0238">DNA-binding</keyword>
<dbReference type="Gene3D" id="3.40.50.2300">
    <property type="match status" value="1"/>
</dbReference>
<dbReference type="PANTHER" id="PTHR45566">
    <property type="entry name" value="HTH-TYPE TRANSCRIPTIONAL REGULATOR YHJB-RELATED"/>
    <property type="match status" value="1"/>
</dbReference>
<dbReference type="InterPro" id="IPR016032">
    <property type="entry name" value="Sig_transdc_resp-reg_C-effctor"/>
</dbReference>
<protein>
    <submittedName>
        <fullName evidence="6">DNA-binding response regulator</fullName>
    </submittedName>
    <submittedName>
        <fullName evidence="7">LuxR family two component transcriptional regulator</fullName>
    </submittedName>
</protein>
<dbReference type="GO" id="GO:0003677">
    <property type="term" value="F:DNA binding"/>
    <property type="evidence" value="ECO:0007669"/>
    <property type="project" value="UniProtKB-KW"/>
</dbReference>
<dbReference type="EMBL" id="PSNY01000003">
    <property type="protein sequence ID" value="PPE71141.1"/>
    <property type="molecule type" value="Genomic_DNA"/>
</dbReference>
<gene>
    <name evidence="6" type="ORF">C1702_04055</name>
    <name evidence="7" type="ORF">EV676_104247</name>
</gene>
<evidence type="ECO:0000256" key="1">
    <source>
        <dbReference type="ARBA" id="ARBA00022553"/>
    </source>
</evidence>
<dbReference type="InterPro" id="IPR036388">
    <property type="entry name" value="WH-like_DNA-bd_sf"/>
</dbReference>
<dbReference type="EMBL" id="SLXF01000004">
    <property type="protein sequence ID" value="TCP07691.1"/>
    <property type="molecule type" value="Genomic_DNA"/>
</dbReference>
<dbReference type="InterPro" id="IPR001789">
    <property type="entry name" value="Sig_transdc_resp-reg_receiver"/>
</dbReference>
<dbReference type="GO" id="GO:0000160">
    <property type="term" value="P:phosphorelay signal transduction system"/>
    <property type="evidence" value="ECO:0007669"/>
    <property type="project" value="InterPro"/>
</dbReference>
<dbReference type="CDD" id="cd06170">
    <property type="entry name" value="LuxR_C_like"/>
    <property type="match status" value="1"/>
</dbReference>
<dbReference type="Pfam" id="PF00196">
    <property type="entry name" value="GerE"/>
    <property type="match status" value="1"/>
</dbReference>
<dbReference type="InterPro" id="IPR011006">
    <property type="entry name" value="CheY-like_superfamily"/>
</dbReference>
<evidence type="ECO:0000313" key="9">
    <source>
        <dbReference type="Proteomes" id="UP000294772"/>
    </source>
</evidence>
<evidence type="ECO:0000313" key="7">
    <source>
        <dbReference type="EMBL" id="TCP07691.1"/>
    </source>
</evidence>
<feature type="domain" description="Response regulatory" evidence="5">
    <location>
        <begin position="2"/>
        <end position="119"/>
    </location>
</feature>
<evidence type="ECO:0000313" key="6">
    <source>
        <dbReference type="EMBL" id="PPE71141.1"/>
    </source>
</evidence>
<reference evidence="6 8" key="1">
    <citation type="submission" date="2018-02" db="EMBL/GenBank/DDBJ databases">
        <title>Reclassifiation of [Polyangium] brachysporum DSM 7029 as Guopingzhaonella breviflexa gen. nov., sp. nov., a member of the family Comamonadaceae.</title>
        <authorList>
            <person name="Tang B."/>
        </authorList>
    </citation>
    <scope>NUCLEOTIDE SEQUENCE [LARGE SCALE GENOMIC DNA]</scope>
    <source>
        <strain evidence="6 8">DSM 15344</strain>
    </source>
</reference>
<dbReference type="AlphaFoldDB" id="A0A2S5T838"/>
<dbReference type="Proteomes" id="UP000294772">
    <property type="component" value="Unassembled WGS sequence"/>
</dbReference>
<evidence type="ECO:0000313" key="8">
    <source>
        <dbReference type="Proteomes" id="UP000239406"/>
    </source>
</evidence>
<keyword evidence="8" id="KW-1185">Reference proteome</keyword>
<feature type="modified residue" description="4-aspartylphosphate" evidence="3">
    <location>
        <position position="54"/>
    </location>
</feature>
<sequence>MKILLIDDHPLFLDGLSLLFAQEFPHAEVLQAQSLAEAEALLTGDAGIDWVLLDLGLPDSDGIAALERVHQLRPDVVCVVMSADERPGTILAALDRGAAGFLPKTTRHGELRRALQQMMNGGVYLPTTVLAAEPAGSTTPRPEAGSITALGLSPRQGDVLRLLIEGKPNKLICRDLGLSESTVKTHLAAIFRKLGASSRTQAVVAAARLGLQLPTPAAARSRQPLS</sequence>
<dbReference type="RefSeq" id="WP_104356402.1">
    <property type="nucleotide sequence ID" value="NZ_CALFFA010000004.1"/>
</dbReference>
<dbReference type="SMART" id="SM00448">
    <property type="entry name" value="REC"/>
    <property type="match status" value="1"/>
</dbReference>
<proteinExistence type="predicted"/>
<name>A0A2S5T838_9BURK</name>
<dbReference type="PROSITE" id="PS50110">
    <property type="entry name" value="RESPONSE_REGULATORY"/>
    <property type="match status" value="1"/>
</dbReference>
<evidence type="ECO:0000256" key="2">
    <source>
        <dbReference type="ARBA" id="ARBA00023125"/>
    </source>
</evidence>
<dbReference type="PRINTS" id="PR00038">
    <property type="entry name" value="HTHLUXR"/>
</dbReference>
<feature type="domain" description="HTH luxR-type" evidence="4">
    <location>
        <begin position="145"/>
        <end position="210"/>
    </location>
</feature>
<dbReference type="InterPro" id="IPR000792">
    <property type="entry name" value="Tscrpt_reg_LuxR_C"/>
</dbReference>
<keyword evidence="1 3" id="KW-0597">Phosphoprotein</keyword>
<reference evidence="7 9" key="2">
    <citation type="submission" date="2019-03" db="EMBL/GenBank/DDBJ databases">
        <title>Genomic Encyclopedia of Type Strains, Phase IV (KMG-IV): sequencing the most valuable type-strain genomes for metagenomic binning, comparative biology and taxonomic classification.</title>
        <authorList>
            <person name="Goeker M."/>
        </authorList>
    </citation>
    <scope>NUCLEOTIDE SEQUENCE [LARGE SCALE GENOMIC DNA]</scope>
    <source>
        <strain evidence="7 9">DSM 15264</strain>
    </source>
</reference>
<dbReference type="GO" id="GO:0006355">
    <property type="term" value="P:regulation of DNA-templated transcription"/>
    <property type="evidence" value="ECO:0007669"/>
    <property type="project" value="InterPro"/>
</dbReference>
<comment type="caution">
    <text evidence="6">The sequence shown here is derived from an EMBL/GenBank/DDBJ whole genome shotgun (WGS) entry which is preliminary data.</text>
</comment>
<dbReference type="InterPro" id="IPR051015">
    <property type="entry name" value="EvgA-like"/>
</dbReference>
<dbReference type="Gene3D" id="1.10.10.10">
    <property type="entry name" value="Winged helix-like DNA-binding domain superfamily/Winged helix DNA-binding domain"/>
    <property type="match status" value="1"/>
</dbReference>
<dbReference type="OrthoDB" id="3374006at2"/>
<dbReference type="SUPFAM" id="SSF52172">
    <property type="entry name" value="CheY-like"/>
    <property type="match status" value="1"/>
</dbReference>
<dbReference type="InterPro" id="IPR058245">
    <property type="entry name" value="NreC/VraR/RcsB-like_REC"/>
</dbReference>
<dbReference type="SUPFAM" id="SSF46894">
    <property type="entry name" value="C-terminal effector domain of the bipartite response regulators"/>
    <property type="match status" value="1"/>
</dbReference>